<dbReference type="EMBL" id="CM004476">
    <property type="protein sequence ID" value="OCT76664.1"/>
    <property type="molecule type" value="Genomic_DNA"/>
</dbReference>
<dbReference type="Proteomes" id="UP000694892">
    <property type="component" value="Chromosome 6L"/>
</dbReference>
<keyword evidence="1" id="KW-0472">Membrane</keyword>
<dbReference type="AlphaFoldDB" id="A0A974CNB4"/>
<keyword evidence="1" id="KW-1133">Transmembrane helix</keyword>
<keyword evidence="1" id="KW-0812">Transmembrane</keyword>
<organism evidence="2 3">
    <name type="scientific">Xenopus laevis</name>
    <name type="common">African clawed frog</name>
    <dbReference type="NCBI Taxonomy" id="8355"/>
    <lineage>
        <taxon>Eukaryota</taxon>
        <taxon>Metazoa</taxon>
        <taxon>Chordata</taxon>
        <taxon>Craniata</taxon>
        <taxon>Vertebrata</taxon>
        <taxon>Euteleostomi</taxon>
        <taxon>Amphibia</taxon>
        <taxon>Batrachia</taxon>
        <taxon>Anura</taxon>
        <taxon>Pipoidea</taxon>
        <taxon>Pipidae</taxon>
        <taxon>Xenopodinae</taxon>
        <taxon>Xenopus</taxon>
        <taxon>Xenopus</taxon>
    </lineage>
</organism>
<evidence type="ECO:0000313" key="2">
    <source>
        <dbReference type="EMBL" id="OCT76664.1"/>
    </source>
</evidence>
<reference evidence="3" key="1">
    <citation type="journal article" date="2016" name="Nature">
        <title>Genome evolution in the allotetraploid frog Xenopus laevis.</title>
        <authorList>
            <person name="Session A.M."/>
            <person name="Uno Y."/>
            <person name="Kwon T."/>
            <person name="Chapman J.A."/>
            <person name="Toyoda A."/>
            <person name="Takahashi S."/>
            <person name="Fukui A."/>
            <person name="Hikosaka A."/>
            <person name="Suzuki A."/>
            <person name="Kondo M."/>
            <person name="van Heeringen S.J."/>
            <person name="Quigley I."/>
            <person name="Heinz S."/>
            <person name="Ogino H."/>
            <person name="Ochi H."/>
            <person name="Hellsten U."/>
            <person name="Lyons J.B."/>
            <person name="Simakov O."/>
            <person name="Putnam N."/>
            <person name="Stites J."/>
            <person name="Kuroki Y."/>
            <person name="Tanaka T."/>
            <person name="Michiue T."/>
            <person name="Watanabe M."/>
            <person name="Bogdanovic O."/>
            <person name="Lister R."/>
            <person name="Georgiou G."/>
            <person name="Paranjpe S.S."/>
            <person name="van Kruijsbergen I."/>
            <person name="Shu S."/>
            <person name="Carlson J."/>
            <person name="Kinoshita T."/>
            <person name="Ohta Y."/>
            <person name="Mawaribuchi S."/>
            <person name="Jenkins J."/>
            <person name="Grimwood J."/>
            <person name="Schmutz J."/>
            <person name="Mitros T."/>
            <person name="Mozaffari S.V."/>
            <person name="Suzuki Y."/>
            <person name="Haramoto Y."/>
            <person name="Yamamoto T.S."/>
            <person name="Takagi C."/>
            <person name="Heald R."/>
            <person name="Miller K."/>
            <person name="Haudenschild C."/>
            <person name="Kitzman J."/>
            <person name="Nakayama T."/>
            <person name="Izutsu Y."/>
            <person name="Robert J."/>
            <person name="Fortriede J."/>
            <person name="Burns K."/>
            <person name="Lotay V."/>
            <person name="Karimi K."/>
            <person name="Yasuoka Y."/>
            <person name="Dichmann D.S."/>
            <person name="Flajnik M.F."/>
            <person name="Houston D.W."/>
            <person name="Shendure J."/>
            <person name="DuPasquier L."/>
            <person name="Vize P.D."/>
            <person name="Zorn A.M."/>
            <person name="Ito M."/>
            <person name="Marcotte E.M."/>
            <person name="Wallingford J.B."/>
            <person name="Ito Y."/>
            <person name="Asashima M."/>
            <person name="Ueno N."/>
            <person name="Matsuda Y."/>
            <person name="Veenstra G.J."/>
            <person name="Fujiyama A."/>
            <person name="Harland R.M."/>
            <person name="Taira M."/>
            <person name="Rokhsar D.S."/>
        </authorList>
    </citation>
    <scope>NUCLEOTIDE SEQUENCE [LARGE SCALE GENOMIC DNA]</scope>
    <source>
        <strain evidence="3">J</strain>
    </source>
</reference>
<sequence length="95" mass="10626">MSAVNLLLVSVHHVYVLVCSKCCSLIHPLTDIQGFVLGLEIIQFLSGAKSFSLAGLNPFLFILVFALFVVQKLMQSRPHPQFTQLEELIKLQMVL</sequence>
<accession>A0A974CNB4</accession>
<protein>
    <submittedName>
        <fullName evidence="2">Uncharacterized protein</fullName>
    </submittedName>
</protein>
<evidence type="ECO:0000256" key="1">
    <source>
        <dbReference type="SAM" id="Phobius"/>
    </source>
</evidence>
<evidence type="ECO:0000313" key="3">
    <source>
        <dbReference type="Proteomes" id="UP000694892"/>
    </source>
</evidence>
<feature type="transmembrane region" description="Helical" evidence="1">
    <location>
        <begin position="51"/>
        <end position="70"/>
    </location>
</feature>
<gene>
    <name evidence="2" type="ORF">XELAEV_18031865mg</name>
</gene>
<name>A0A974CNB4_XENLA</name>
<proteinExistence type="predicted"/>